<dbReference type="Gene3D" id="2.170.260.10">
    <property type="entry name" value="paz domain"/>
    <property type="match status" value="1"/>
</dbReference>
<evidence type="ECO:0000313" key="3">
    <source>
        <dbReference type="EMBL" id="KAF7637494.1"/>
    </source>
</evidence>
<dbReference type="PROSITE" id="PS50181">
    <property type="entry name" value="FBOX"/>
    <property type="match status" value="1"/>
</dbReference>
<organism evidence="3 4">
    <name type="scientific">Meloidogyne graminicola</name>
    <dbReference type="NCBI Taxonomy" id="189291"/>
    <lineage>
        <taxon>Eukaryota</taxon>
        <taxon>Metazoa</taxon>
        <taxon>Ecdysozoa</taxon>
        <taxon>Nematoda</taxon>
        <taxon>Chromadorea</taxon>
        <taxon>Rhabditida</taxon>
        <taxon>Tylenchina</taxon>
        <taxon>Tylenchomorpha</taxon>
        <taxon>Tylenchoidea</taxon>
        <taxon>Meloidogynidae</taxon>
        <taxon>Meloidogyninae</taxon>
        <taxon>Meloidogyne</taxon>
    </lineage>
</organism>
<dbReference type="Proteomes" id="UP000605970">
    <property type="component" value="Unassembled WGS sequence"/>
</dbReference>
<dbReference type="SUPFAM" id="SSF101690">
    <property type="entry name" value="PAZ domain"/>
    <property type="match status" value="1"/>
</dbReference>
<dbReference type="AlphaFoldDB" id="A0A8S9ZWQ7"/>
<dbReference type="Pfam" id="PF00646">
    <property type="entry name" value="F-box"/>
    <property type="match status" value="1"/>
</dbReference>
<dbReference type="OrthoDB" id="5892712at2759"/>
<feature type="domain" description="F-box" evidence="1">
    <location>
        <begin position="1"/>
        <end position="49"/>
    </location>
</feature>
<gene>
    <name evidence="3" type="ORF">Mgra_00003009</name>
</gene>
<dbReference type="CDD" id="cd02846">
    <property type="entry name" value="PAZ_argonaute_like"/>
    <property type="match status" value="1"/>
</dbReference>
<evidence type="ECO:0000259" key="2">
    <source>
        <dbReference type="PROSITE" id="PS50821"/>
    </source>
</evidence>
<dbReference type="InterPro" id="IPR003100">
    <property type="entry name" value="PAZ_dom"/>
</dbReference>
<accession>A0A8S9ZWQ7</accession>
<keyword evidence="4" id="KW-1185">Reference proteome</keyword>
<dbReference type="InterPro" id="IPR036085">
    <property type="entry name" value="PAZ_dom_sf"/>
</dbReference>
<evidence type="ECO:0000313" key="4">
    <source>
        <dbReference type="Proteomes" id="UP000605970"/>
    </source>
</evidence>
<dbReference type="Pfam" id="PF02170">
    <property type="entry name" value="PAZ"/>
    <property type="match status" value="1"/>
</dbReference>
<evidence type="ECO:0000259" key="1">
    <source>
        <dbReference type="PROSITE" id="PS50181"/>
    </source>
</evidence>
<reference evidence="3" key="1">
    <citation type="journal article" date="2020" name="Ecol. Evol.">
        <title>Genome structure and content of the rice root-knot nematode (Meloidogyne graminicola).</title>
        <authorList>
            <person name="Phan N.T."/>
            <person name="Danchin E.G.J."/>
            <person name="Klopp C."/>
            <person name="Perfus-Barbeoch L."/>
            <person name="Kozlowski D.K."/>
            <person name="Koutsovoulos G.D."/>
            <person name="Lopez-Roques C."/>
            <person name="Bouchez O."/>
            <person name="Zahm M."/>
            <person name="Besnard G."/>
            <person name="Bellafiore S."/>
        </authorList>
    </citation>
    <scope>NUCLEOTIDE SEQUENCE</scope>
    <source>
        <strain evidence="3">VN-18</strain>
    </source>
</reference>
<dbReference type="InterPro" id="IPR036047">
    <property type="entry name" value="F-box-like_dom_sf"/>
</dbReference>
<dbReference type="PROSITE" id="PS50821">
    <property type="entry name" value="PAZ"/>
    <property type="match status" value="1"/>
</dbReference>
<dbReference type="InterPro" id="IPR001810">
    <property type="entry name" value="F-box_dom"/>
</dbReference>
<dbReference type="GO" id="GO:0003723">
    <property type="term" value="F:RNA binding"/>
    <property type="evidence" value="ECO:0007669"/>
    <property type="project" value="InterPro"/>
</dbReference>
<proteinExistence type="predicted"/>
<dbReference type="EMBL" id="JABEBT010000019">
    <property type="protein sequence ID" value="KAF7637494.1"/>
    <property type="molecule type" value="Genomic_DNA"/>
</dbReference>
<feature type="domain" description="PAZ" evidence="2">
    <location>
        <begin position="50"/>
        <end position="170"/>
    </location>
</feature>
<protein>
    <submittedName>
        <fullName evidence="3">PAZ domain-containing protein</fullName>
    </submittedName>
</protein>
<dbReference type="SUPFAM" id="SSF81383">
    <property type="entry name" value="F-box domain"/>
    <property type="match status" value="1"/>
</dbReference>
<dbReference type="CDD" id="cd09917">
    <property type="entry name" value="F-box_SF"/>
    <property type="match status" value="1"/>
</dbReference>
<comment type="caution">
    <text evidence="3">The sequence shown here is derived from an EMBL/GenBank/DDBJ whole genome shotgun (WGS) entry which is preliminary data.</text>
</comment>
<sequence>MIQFPNETLLNIFKFLDFYKLILIQKTNRHFCSIIKKYELELAKNFNKMPAVNLIADILELPLKRLNNNINISDVQHNKLSKAFNGITIRLTNWGQKGKTYQVIGITHLSSQTLKFKFKAKKSSYTNERTVSQHFFTQYHKHLLYPFLPCIHVSHHLPTMYFPPEICEIF</sequence>
<name>A0A8S9ZWQ7_9BILA</name>